<proteinExistence type="predicted"/>
<evidence type="ECO:0000313" key="2">
    <source>
        <dbReference type="Proteomes" id="UP000324758"/>
    </source>
</evidence>
<dbReference type="EMBL" id="VSSS01000046">
    <property type="protein sequence ID" value="TYL91326.1"/>
    <property type="molecule type" value="Genomic_DNA"/>
</dbReference>
<protein>
    <submittedName>
        <fullName evidence="1">Uncharacterized protein</fullName>
    </submittedName>
</protein>
<dbReference type="RefSeq" id="WP_148775518.1">
    <property type="nucleotide sequence ID" value="NZ_VSSS01000046.1"/>
</dbReference>
<dbReference type="Proteomes" id="UP000324758">
    <property type="component" value="Unassembled WGS sequence"/>
</dbReference>
<sequence>MNVFVSSAAVAAAPAIAMNSASHEPVADSQGILARVEQIVDALRTSYICEGWEIDEAGADRALAYFRRHVAGPAFKNEGEDTAAYQQALEFFGSHGQNLDWIHNGNPVGLICGLAKVSPRVGDLAADRSAGGAI</sequence>
<name>A0A5D3K6T1_9BRAD</name>
<keyword evidence="2" id="KW-1185">Reference proteome</keyword>
<evidence type="ECO:0000313" key="1">
    <source>
        <dbReference type="EMBL" id="TYL91326.1"/>
    </source>
</evidence>
<gene>
    <name evidence="1" type="ORF">FXB40_28920</name>
</gene>
<organism evidence="1 2">
    <name type="scientific">Bradyrhizobium rifense</name>
    <dbReference type="NCBI Taxonomy" id="515499"/>
    <lineage>
        <taxon>Bacteria</taxon>
        <taxon>Pseudomonadati</taxon>
        <taxon>Pseudomonadota</taxon>
        <taxon>Alphaproteobacteria</taxon>
        <taxon>Hyphomicrobiales</taxon>
        <taxon>Nitrobacteraceae</taxon>
        <taxon>Bradyrhizobium</taxon>
    </lineage>
</organism>
<comment type="caution">
    <text evidence="1">The sequence shown here is derived from an EMBL/GenBank/DDBJ whole genome shotgun (WGS) entry which is preliminary data.</text>
</comment>
<dbReference type="OrthoDB" id="8255907at2"/>
<reference evidence="1 2" key="1">
    <citation type="submission" date="2019-08" db="EMBL/GenBank/DDBJ databases">
        <title>Bradyrhizobium hipponensis sp. nov., a rhizobium isolated from a Lupinus angustifolius root nodule in Tunisia.</title>
        <authorList>
            <person name="Off K."/>
            <person name="Rejili M."/>
            <person name="Mars M."/>
            <person name="Brachmann A."/>
            <person name="Marin M."/>
        </authorList>
    </citation>
    <scope>NUCLEOTIDE SEQUENCE [LARGE SCALE GENOMIC DNA]</scope>
    <source>
        <strain evidence="1 2">CTAW71</strain>
    </source>
</reference>
<dbReference type="AlphaFoldDB" id="A0A5D3K6T1"/>
<accession>A0A5D3K6T1</accession>